<dbReference type="PANTHER" id="PTHR30502:SF0">
    <property type="entry name" value="PHOSPHOENOLPYRUVATE CARBOXYLASE FAMILY PROTEIN"/>
    <property type="match status" value="1"/>
</dbReference>
<dbReference type="RefSeq" id="WP_282586382.1">
    <property type="nucleotide sequence ID" value="NZ_JAMOIM010000012.1"/>
</dbReference>
<evidence type="ECO:0000256" key="1">
    <source>
        <dbReference type="ARBA" id="ARBA00005568"/>
    </source>
</evidence>
<dbReference type="GO" id="GO:0046872">
    <property type="term" value="F:metal ion binding"/>
    <property type="evidence" value="ECO:0007669"/>
    <property type="project" value="UniProtKB-KW"/>
</dbReference>
<dbReference type="InterPro" id="IPR050251">
    <property type="entry name" value="HpcH-HpaI_aldolase"/>
</dbReference>
<dbReference type="InterPro" id="IPR005000">
    <property type="entry name" value="Aldolase/citrate-lyase_domain"/>
</dbReference>
<protein>
    <submittedName>
        <fullName evidence="5">Aldolase/citrate lyase family protein</fullName>
    </submittedName>
</protein>
<dbReference type="GO" id="GO:0016832">
    <property type="term" value="F:aldehyde-lyase activity"/>
    <property type="evidence" value="ECO:0007669"/>
    <property type="project" value="TreeGrafter"/>
</dbReference>
<evidence type="ECO:0000313" key="6">
    <source>
        <dbReference type="Proteomes" id="UP001165667"/>
    </source>
</evidence>
<feature type="domain" description="HpcH/HpaI aldolase/citrate lyase" evidence="4">
    <location>
        <begin position="22"/>
        <end position="238"/>
    </location>
</feature>
<comment type="similarity">
    <text evidence="1">Belongs to the HpcH/HpaI aldolase family.</text>
</comment>
<dbReference type="Gene3D" id="3.20.20.60">
    <property type="entry name" value="Phosphoenolpyruvate-binding domains"/>
    <property type="match status" value="1"/>
</dbReference>
<dbReference type="Proteomes" id="UP001165667">
    <property type="component" value="Unassembled WGS sequence"/>
</dbReference>
<keyword evidence="6" id="KW-1185">Reference proteome</keyword>
<name>A0AA41YZ80_9HYPH</name>
<dbReference type="GO" id="GO:0005737">
    <property type="term" value="C:cytoplasm"/>
    <property type="evidence" value="ECO:0007669"/>
    <property type="project" value="TreeGrafter"/>
</dbReference>
<organism evidence="5 6">
    <name type="scientific">Lichenifustis flavocetrariae</name>
    <dbReference type="NCBI Taxonomy" id="2949735"/>
    <lineage>
        <taxon>Bacteria</taxon>
        <taxon>Pseudomonadati</taxon>
        <taxon>Pseudomonadota</taxon>
        <taxon>Alphaproteobacteria</taxon>
        <taxon>Hyphomicrobiales</taxon>
        <taxon>Lichenihabitantaceae</taxon>
        <taxon>Lichenifustis</taxon>
    </lineage>
</organism>
<reference evidence="5" key="1">
    <citation type="submission" date="2022-05" db="EMBL/GenBank/DDBJ databases">
        <authorList>
            <person name="Pankratov T."/>
        </authorList>
    </citation>
    <scope>NUCLEOTIDE SEQUENCE</scope>
    <source>
        <strain evidence="5">BP6-180914</strain>
    </source>
</reference>
<accession>A0AA41YZ80</accession>
<proteinExistence type="inferred from homology"/>
<dbReference type="Pfam" id="PF03328">
    <property type="entry name" value="HpcH_HpaI"/>
    <property type="match status" value="1"/>
</dbReference>
<keyword evidence="3 5" id="KW-0456">Lyase</keyword>
<evidence type="ECO:0000259" key="4">
    <source>
        <dbReference type="Pfam" id="PF03328"/>
    </source>
</evidence>
<dbReference type="AlphaFoldDB" id="A0AA41YZ80"/>
<dbReference type="EMBL" id="JAMOIM010000012">
    <property type="protein sequence ID" value="MCW6510016.1"/>
    <property type="molecule type" value="Genomic_DNA"/>
</dbReference>
<evidence type="ECO:0000256" key="3">
    <source>
        <dbReference type="ARBA" id="ARBA00023239"/>
    </source>
</evidence>
<evidence type="ECO:0000256" key="2">
    <source>
        <dbReference type="ARBA" id="ARBA00022723"/>
    </source>
</evidence>
<sequence>MPATTEPGLKAALRRKPGVGAFWFALGAPVLVEIALTAKPDCVIIDLQHGLWTRVSVEAVLGLDFGGVPTIARLADDTHTAIGAALDAGVEGVLIPLVESAAQAAACVAAAHYPPHGHRSGGGIRPVIQGFPGHVAGARARTAVGIMIETAAGVEAVEAIAATPGLDFVFIGTNDLAISLGCFPQADAGHEAACQRILRACQAVGVPCGIFTGNATDAARRLGEGYALSVAASDLGLAMAGFPAAKAALTSATAAV</sequence>
<dbReference type="SUPFAM" id="SSF51621">
    <property type="entry name" value="Phosphoenolpyruvate/pyruvate domain"/>
    <property type="match status" value="1"/>
</dbReference>
<evidence type="ECO:0000313" key="5">
    <source>
        <dbReference type="EMBL" id="MCW6510016.1"/>
    </source>
</evidence>
<dbReference type="PANTHER" id="PTHR30502">
    <property type="entry name" value="2-KETO-3-DEOXY-L-RHAMNONATE ALDOLASE"/>
    <property type="match status" value="1"/>
</dbReference>
<keyword evidence="2" id="KW-0479">Metal-binding</keyword>
<dbReference type="InterPro" id="IPR015813">
    <property type="entry name" value="Pyrv/PenolPyrv_kinase-like_dom"/>
</dbReference>
<dbReference type="InterPro" id="IPR040442">
    <property type="entry name" value="Pyrv_kinase-like_dom_sf"/>
</dbReference>
<comment type="caution">
    <text evidence="5">The sequence shown here is derived from an EMBL/GenBank/DDBJ whole genome shotgun (WGS) entry which is preliminary data.</text>
</comment>
<gene>
    <name evidence="5" type="ORF">M8523_18510</name>
</gene>